<sequence length="198" mass="22111">MARGEIRVGPWRRTDSGDGQQIRIQFAEHELQVLRALSRSVLGWFAERRQSEPSDELSELTGIRIGHAEPPTGVALRRLLPDMHRPDDGDGREERETRELNSAMRSLHEPEVLEAKEGFGRVFAASLPEHAGEAVLSMDEARSWVAALNDLRLTLGSILDITPDTPEQLPPGHPHAAQLGVYHWLTVLQESLLIALTR</sequence>
<gene>
    <name evidence="1" type="ORF">HMPREF9336_02788</name>
</gene>
<dbReference type="AlphaFoldDB" id="E5XTG6"/>
<dbReference type="EMBL" id="ACZI02000002">
    <property type="protein sequence ID" value="EFV12349.1"/>
    <property type="molecule type" value="Genomic_DNA"/>
</dbReference>
<evidence type="ECO:0000313" key="2">
    <source>
        <dbReference type="Proteomes" id="UP000004816"/>
    </source>
</evidence>
<evidence type="ECO:0000313" key="1">
    <source>
        <dbReference type="EMBL" id="EFV12349.1"/>
    </source>
</evidence>
<proteinExistence type="predicted"/>
<dbReference type="Proteomes" id="UP000004816">
    <property type="component" value="Unassembled WGS sequence"/>
</dbReference>
<dbReference type="Pfam" id="PF09438">
    <property type="entry name" value="DUF2017"/>
    <property type="match status" value="1"/>
</dbReference>
<organism evidence="1 2">
    <name type="scientific">Segniliparus rugosus (strain ATCC BAA-974 / DSM 45345 / CCUG 50838 / CIP 108380 / JCM 13579 / CDC 945)</name>
    <dbReference type="NCBI Taxonomy" id="679197"/>
    <lineage>
        <taxon>Bacteria</taxon>
        <taxon>Bacillati</taxon>
        <taxon>Actinomycetota</taxon>
        <taxon>Actinomycetes</taxon>
        <taxon>Mycobacteriales</taxon>
        <taxon>Segniliparaceae</taxon>
        <taxon>Segniliparus</taxon>
    </lineage>
</organism>
<accession>E5XTG6</accession>
<reference evidence="1 2" key="1">
    <citation type="journal article" date="2011" name="Stand. Genomic Sci.">
        <title>High quality draft genome sequence of Segniliparus rugosus CDC 945(T)= (ATCC BAA-974(T)).</title>
        <authorList>
            <person name="Earl A.M."/>
            <person name="Desjardins C.A."/>
            <person name="Fitzgerald M.G."/>
            <person name="Arachchi H.M."/>
            <person name="Zeng Q."/>
            <person name="Mehta T."/>
            <person name="Griggs A."/>
            <person name="Birren B.W."/>
            <person name="Toney N.C."/>
            <person name="Carr J."/>
            <person name="Posey J."/>
            <person name="Butler W.R."/>
        </authorList>
    </citation>
    <scope>NUCLEOTIDE SEQUENCE [LARGE SCALE GENOMIC DNA]</scope>
    <source>
        <strain evidence="2">ATCC BAA-974 / DSM 45345 / CCUG 50838 / CIP 108380 / JCM 13579 / CDC 945</strain>
    </source>
</reference>
<name>E5XTG6_SEGRC</name>
<dbReference type="eggNOG" id="ENOG5032Z6K">
    <property type="taxonomic scope" value="Bacteria"/>
</dbReference>
<dbReference type="RefSeq" id="WP_007471358.1">
    <property type="nucleotide sequence ID" value="NZ_KI391953.1"/>
</dbReference>
<dbReference type="STRING" id="679197.HMPREF9336_02788"/>
<dbReference type="InterPro" id="IPR018561">
    <property type="entry name" value="AosR"/>
</dbReference>
<dbReference type="HOGENOM" id="CLU_087287_3_0_11"/>
<comment type="caution">
    <text evidence="1">The sequence shown here is derived from an EMBL/GenBank/DDBJ whole genome shotgun (WGS) entry which is preliminary data.</text>
</comment>
<protein>
    <submittedName>
        <fullName evidence="1">Uncharacterized protein</fullName>
    </submittedName>
</protein>
<keyword evidence="2" id="KW-1185">Reference proteome</keyword>
<dbReference type="OrthoDB" id="3268479at2"/>